<dbReference type="PANTHER" id="PTHR43333:SF1">
    <property type="entry name" value="D-ISOMER SPECIFIC 2-HYDROXYACID DEHYDROGENASE NAD-BINDING DOMAIN-CONTAINING PROTEIN"/>
    <property type="match status" value="1"/>
</dbReference>
<evidence type="ECO:0000313" key="4">
    <source>
        <dbReference type="EMBL" id="EKU93324.1"/>
    </source>
</evidence>
<keyword evidence="5" id="KW-1185">Reference proteome</keyword>
<gene>
    <name evidence="4" type="ORF">HMPREF9698_01072</name>
</gene>
<dbReference type="PANTHER" id="PTHR43333">
    <property type="entry name" value="2-HACID_DH_C DOMAIN-CONTAINING PROTEIN"/>
    <property type="match status" value="1"/>
</dbReference>
<dbReference type="AlphaFoldDB" id="K9E805"/>
<feature type="domain" description="D-isomer specific 2-hydroxyacid dehydrogenase NAD-binding" evidence="3">
    <location>
        <begin position="115"/>
        <end position="290"/>
    </location>
</feature>
<dbReference type="FunFam" id="3.40.50.720:FF:000363">
    <property type="entry name" value="D-isomer specific 2-hydroxyacid dehydrogenase"/>
    <property type="match status" value="1"/>
</dbReference>
<proteinExistence type="predicted"/>
<reference evidence="4 5" key="1">
    <citation type="submission" date="2012-09" db="EMBL/GenBank/DDBJ databases">
        <title>The Genome Sequence of Alloiococcus otitis ATCC 51267.</title>
        <authorList>
            <consortium name="The Broad Institute Genome Sequencing Platform"/>
            <person name="Earl A."/>
            <person name="Ward D."/>
            <person name="Feldgarden M."/>
            <person name="Gevers D."/>
            <person name="Huys G."/>
            <person name="Walker B."/>
            <person name="Young S.K."/>
            <person name="Zeng Q."/>
            <person name="Gargeya S."/>
            <person name="Fitzgerald M."/>
            <person name="Haas B."/>
            <person name="Abouelleil A."/>
            <person name="Alvarado L."/>
            <person name="Arachchi H.M."/>
            <person name="Berlin A.M."/>
            <person name="Chapman S.B."/>
            <person name="Goldberg J."/>
            <person name="Griggs A."/>
            <person name="Gujja S."/>
            <person name="Hansen M."/>
            <person name="Howarth C."/>
            <person name="Imamovic A."/>
            <person name="Larimer J."/>
            <person name="McCowen C."/>
            <person name="Montmayeur A."/>
            <person name="Murphy C."/>
            <person name="Neiman D."/>
            <person name="Pearson M."/>
            <person name="Priest M."/>
            <person name="Roberts A."/>
            <person name="Saif S."/>
            <person name="Shea T."/>
            <person name="Sisk P."/>
            <person name="Sykes S."/>
            <person name="Wortman J."/>
            <person name="Nusbaum C."/>
            <person name="Birren B."/>
        </authorList>
    </citation>
    <scope>NUCLEOTIDE SEQUENCE [LARGE SCALE GENOMIC DNA]</scope>
    <source>
        <strain evidence="4 5">ATCC 51267</strain>
    </source>
</reference>
<evidence type="ECO:0000313" key="5">
    <source>
        <dbReference type="Proteomes" id="UP000009875"/>
    </source>
</evidence>
<dbReference type="OrthoDB" id="9805416at2"/>
<dbReference type="Pfam" id="PF02826">
    <property type="entry name" value="2-Hacid_dh_C"/>
    <property type="match status" value="1"/>
</dbReference>
<comment type="caution">
    <text evidence="4">The sequence shown here is derived from an EMBL/GenBank/DDBJ whole genome shotgun (WGS) entry which is preliminary data.</text>
</comment>
<sequence length="328" mass="36372">MTICHNIKKEVLKLTKQILVLVDYDKAYLDRIQDLAQDYDLIQSLEEADFSQVEIVLGWDSDLEDIIARGDHSIKWIQAKSAGVDYLPLDLLADQGIILTSASGMHAQAITETVFAMILGYARQVFQSRHYQAHKYWGQEDVDLFELKGKTLAVIGLGNIGQKVADIAQAFGLKVVGVNQSGTTDAPVDAIYPSDQMDSVLGQADIVVNILPLTDQTRGLYNAECFQAFKDQSVFINVGRGPSVVTEDLVAALNEGKIAFCGLDVFEEEPLPETSPLWEMDNVLITPHIAGEMADYNAHLFPIIEANLSSYINQQDVALNKIDYQKEY</sequence>
<dbReference type="HOGENOM" id="CLU_019796_1_0_9"/>
<dbReference type="InterPro" id="IPR006140">
    <property type="entry name" value="D-isomer_DH_NAD-bd"/>
</dbReference>
<dbReference type="InterPro" id="IPR036291">
    <property type="entry name" value="NAD(P)-bd_dom_sf"/>
</dbReference>
<name>K9E805_9LACT</name>
<keyword evidence="1" id="KW-0560">Oxidoreductase</keyword>
<dbReference type="EMBL" id="AGXA01000021">
    <property type="protein sequence ID" value="EKU93324.1"/>
    <property type="molecule type" value="Genomic_DNA"/>
</dbReference>
<accession>K9E805</accession>
<protein>
    <recommendedName>
        <fullName evidence="3">D-isomer specific 2-hydroxyacid dehydrogenase NAD-binding domain-containing protein</fullName>
    </recommendedName>
</protein>
<evidence type="ECO:0000259" key="3">
    <source>
        <dbReference type="Pfam" id="PF02826"/>
    </source>
</evidence>
<evidence type="ECO:0000256" key="2">
    <source>
        <dbReference type="ARBA" id="ARBA00023027"/>
    </source>
</evidence>
<dbReference type="STRING" id="883081.HMPREF9698_01072"/>
<dbReference type="GO" id="GO:0016616">
    <property type="term" value="F:oxidoreductase activity, acting on the CH-OH group of donors, NAD or NADP as acceptor"/>
    <property type="evidence" value="ECO:0007669"/>
    <property type="project" value="InterPro"/>
</dbReference>
<dbReference type="eggNOG" id="COG0111">
    <property type="taxonomic scope" value="Bacteria"/>
</dbReference>
<keyword evidence="2" id="KW-0520">NAD</keyword>
<organism evidence="4 5">
    <name type="scientific">Alloiococcus otitis ATCC 51267</name>
    <dbReference type="NCBI Taxonomy" id="883081"/>
    <lineage>
        <taxon>Bacteria</taxon>
        <taxon>Bacillati</taxon>
        <taxon>Bacillota</taxon>
        <taxon>Bacilli</taxon>
        <taxon>Lactobacillales</taxon>
        <taxon>Carnobacteriaceae</taxon>
        <taxon>Alloiococcus</taxon>
    </lineage>
</organism>
<dbReference type="Gene3D" id="3.40.50.720">
    <property type="entry name" value="NAD(P)-binding Rossmann-like Domain"/>
    <property type="match status" value="2"/>
</dbReference>
<dbReference type="SUPFAM" id="SSF51735">
    <property type="entry name" value="NAD(P)-binding Rossmann-fold domains"/>
    <property type="match status" value="1"/>
</dbReference>
<dbReference type="PATRIC" id="fig|883081.3.peg.1074"/>
<evidence type="ECO:0000256" key="1">
    <source>
        <dbReference type="ARBA" id="ARBA00023002"/>
    </source>
</evidence>
<dbReference type="SUPFAM" id="SSF52283">
    <property type="entry name" value="Formate/glycerate dehydrogenase catalytic domain-like"/>
    <property type="match status" value="1"/>
</dbReference>
<dbReference type="Proteomes" id="UP000009875">
    <property type="component" value="Unassembled WGS sequence"/>
</dbReference>
<dbReference type="GO" id="GO:0051287">
    <property type="term" value="F:NAD binding"/>
    <property type="evidence" value="ECO:0007669"/>
    <property type="project" value="InterPro"/>
</dbReference>